<name>A0A1C3UVX9_9HYPH</name>
<dbReference type="SUPFAM" id="SSF46785">
    <property type="entry name" value="Winged helix' DNA-binding domain"/>
    <property type="match status" value="1"/>
</dbReference>
<dbReference type="GO" id="GO:0000976">
    <property type="term" value="F:transcription cis-regulatory region binding"/>
    <property type="evidence" value="ECO:0007669"/>
    <property type="project" value="TreeGrafter"/>
</dbReference>
<dbReference type="Pfam" id="PF03466">
    <property type="entry name" value="LysR_substrate"/>
    <property type="match status" value="1"/>
</dbReference>
<evidence type="ECO:0000256" key="7">
    <source>
        <dbReference type="ARBA" id="ARBA00083243"/>
    </source>
</evidence>
<dbReference type="CDD" id="cd05466">
    <property type="entry name" value="PBP2_LTTR_substrate"/>
    <property type="match status" value="1"/>
</dbReference>
<dbReference type="RefSeq" id="WP_092573460.1">
    <property type="nucleotide sequence ID" value="NZ_FMAF01000003.1"/>
</dbReference>
<dbReference type="Gene3D" id="3.40.190.290">
    <property type="match status" value="1"/>
</dbReference>
<evidence type="ECO:0000256" key="3">
    <source>
        <dbReference type="ARBA" id="ARBA00023125"/>
    </source>
</evidence>
<dbReference type="PANTHER" id="PTHR30126:SF39">
    <property type="entry name" value="HTH-TYPE TRANSCRIPTIONAL REGULATOR CYSL"/>
    <property type="match status" value="1"/>
</dbReference>
<dbReference type="PANTHER" id="PTHR30126">
    <property type="entry name" value="HTH-TYPE TRANSCRIPTIONAL REGULATOR"/>
    <property type="match status" value="1"/>
</dbReference>
<evidence type="ECO:0000256" key="6">
    <source>
        <dbReference type="ARBA" id="ARBA00067332"/>
    </source>
</evidence>
<dbReference type="InterPro" id="IPR000847">
    <property type="entry name" value="LysR_HTH_N"/>
</dbReference>
<dbReference type="InterPro" id="IPR036390">
    <property type="entry name" value="WH_DNA-bd_sf"/>
</dbReference>
<dbReference type="OrthoDB" id="9791253at2"/>
<keyword evidence="2" id="KW-0805">Transcription regulation</keyword>
<dbReference type="EMBL" id="FMAF01000003">
    <property type="protein sequence ID" value="SCB19630.1"/>
    <property type="molecule type" value="Genomic_DNA"/>
</dbReference>
<keyword evidence="3 9" id="KW-0238">DNA-binding</keyword>
<dbReference type="AlphaFoldDB" id="A0A1C3UVX9"/>
<dbReference type="Proteomes" id="UP000199205">
    <property type="component" value="Unassembled WGS sequence"/>
</dbReference>
<gene>
    <name evidence="9" type="ORF">GA0061101_103427</name>
</gene>
<protein>
    <recommendedName>
        <fullName evidence="6">HTH-type transcriptional regulator TtuA</fullName>
    </recommendedName>
    <alternativeName>
        <fullName evidence="7">Tartrate utilization transcriptional regulator</fullName>
    </alternativeName>
</protein>
<reference evidence="9 10" key="1">
    <citation type="submission" date="2016-08" db="EMBL/GenBank/DDBJ databases">
        <authorList>
            <person name="Seilhamer J.J."/>
        </authorList>
    </citation>
    <scope>NUCLEOTIDE SEQUENCE [LARGE SCALE GENOMIC DNA]</scope>
    <source>
        <strain evidence="9 10">P1-7</strain>
    </source>
</reference>
<keyword evidence="4" id="KW-0804">Transcription</keyword>
<proteinExistence type="inferred from homology"/>
<evidence type="ECO:0000313" key="10">
    <source>
        <dbReference type="Proteomes" id="UP000199205"/>
    </source>
</evidence>
<dbReference type="Pfam" id="PF00126">
    <property type="entry name" value="HTH_1"/>
    <property type="match status" value="1"/>
</dbReference>
<accession>A0A1C3UVX9</accession>
<organism evidence="9 10">
    <name type="scientific">Rhizobium lusitanum</name>
    <dbReference type="NCBI Taxonomy" id="293958"/>
    <lineage>
        <taxon>Bacteria</taxon>
        <taxon>Pseudomonadati</taxon>
        <taxon>Pseudomonadota</taxon>
        <taxon>Alphaproteobacteria</taxon>
        <taxon>Hyphomicrobiales</taxon>
        <taxon>Rhizobiaceae</taxon>
        <taxon>Rhizobium/Agrobacterium group</taxon>
        <taxon>Rhizobium</taxon>
    </lineage>
</organism>
<dbReference type="GO" id="GO:0003700">
    <property type="term" value="F:DNA-binding transcription factor activity"/>
    <property type="evidence" value="ECO:0007669"/>
    <property type="project" value="InterPro"/>
</dbReference>
<evidence type="ECO:0000313" key="9">
    <source>
        <dbReference type="EMBL" id="SCB19630.1"/>
    </source>
</evidence>
<dbReference type="Gene3D" id="1.10.10.10">
    <property type="entry name" value="Winged helix-like DNA-binding domain superfamily/Winged helix DNA-binding domain"/>
    <property type="match status" value="1"/>
</dbReference>
<comment type="similarity">
    <text evidence="1">Belongs to the LysR transcriptional regulatory family.</text>
</comment>
<evidence type="ECO:0000256" key="4">
    <source>
        <dbReference type="ARBA" id="ARBA00023163"/>
    </source>
</evidence>
<dbReference type="FunFam" id="1.10.10.10:FF:000001">
    <property type="entry name" value="LysR family transcriptional regulator"/>
    <property type="match status" value="1"/>
</dbReference>
<dbReference type="SUPFAM" id="SSF53850">
    <property type="entry name" value="Periplasmic binding protein-like II"/>
    <property type="match status" value="1"/>
</dbReference>
<dbReference type="PROSITE" id="PS50931">
    <property type="entry name" value="HTH_LYSR"/>
    <property type="match status" value="1"/>
</dbReference>
<feature type="domain" description="HTH lysR-type" evidence="8">
    <location>
        <begin position="1"/>
        <end position="58"/>
    </location>
</feature>
<evidence type="ECO:0000259" key="8">
    <source>
        <dbReference type="PROSITE" id="PS50931"/>
    </source>
</evidence>
<sequence length="312" mass="33310">MHPRLLKTFLAVARNRSFTRTAEEVHLAQSSVSDQIQSLETELGAALFIRSRSGLELTAAGETLRRYAEEILTVADEARAAVETAAGVAAGTVTIGALETVASMRLPQWLSTFQSGHPDINLRVKVAGSGDLLRKLEDGEIDIVFCFDKDGLDEGLAKRTLSAEPLILIMPPQKEAAPKRGDLSTLASMSFVATEVGCVYRHLLDKAFDAAGMAAPKLAAEVGSIGTIARLVAAGTGVSLVPRLAVADALDRGEISEMPWPGPMRTASLVMIWRRRRIQPPTLKLLLATASDSFAPAKPADARPRHAVSSPL</sequence>
<evidence type="ECO:0000256" key="5">
    <source>
        <dbReference type="ARBA" id="ARBA00054626"/>
    </source>
</evidence>
<dbReference type="PRINTS" id="PR00039">
    <property type="entry name" value="HTHLYSR"/>
</dbReference>
<comment type="function">
    <text evidence="5">Transcriptional regulator of the ttuABCDE tartrate utilization operon.</text>
</comment>
<evidence type="ECO:0000256" key="1">
    <source>
        <dbReference type="ARBA" id="ARBA00009437"/>
    </source>
</evidence>
<evidence type="ECO:0000256" key="2">
    <source>
        <dbReference type="ARBA" id="ARBA00023015"/>
    </source>
</evidence>
<dbReference type="InterPro" id="IPR005119">
    <property type="entry name" value="LysR_subst-bd"/>
</dbReference>
<dbReference type="InterPro" id="IPR036388">
    <property type="entry name" value="WH-like_DNA-bd_sf"/>
</dbReference>